<protein>
    <recommendedName>
        <fullName evidence="1">Ribbon-helix-helix protein CopG domain-containing protein</fullName>
    </recommendedName>
</protein>
<comment type="caution">
    <text evidence="2">The sequence shown here is derived from an EMBL/GenBank/DDBJ whole genome shotgun (WGS) entry which is preliminary data.</text>
</comment>
<accession>X1E0T1</accession>
<name>X1E0T1_9ZZZZ</name>
<reference evidence="2" key="1">
    <citation type="journal article" date="2014" name="Front. Microbiol.">
        <title>High frequency of phylogenetically diverse reductive dehalogenase-homologous genes in deep subseafloor sedimentary metagenomes.</title>
        <authorList>
            <person name="Kawai M."/>
            <person name="Futagami T."/>
            <person name="Toyoda A."/>
            <person name="Takaki Y."/>
            <person name="Nishi S."/>
            <person name="Hori S."/>
            <person name="Arai W."/>
            <person name="Tsubouchi T."/>
            <person name="Morono Y."/>
            <person name="Uchiyama I."/>
            <person name="Ito T."/>
            <person name="Fujiyama A."/>
            <person name="Inagaki F."/>
            <person name="Takami H."/>
        </authorList>
    </citation>
    <scope>NUCLEOTIDE SEQUENCE</scope>
    <source>
        <strain evidence="2">Expedition CK06-06</strain>
    </source>
</reference>
<feature type="non-terminal residue" evidence="2">
    <location>
        <position position="36"/>
    </location>
</feature>
<dbReference type="GO" id="GO:0006355">
    <property type="term" value="P:regulation of DNA-templated transcription"/>
    <property type="evidence" value="ECO:0007669"/>
    <property type="project" value="InterPro"/>
</dbReference>
<dbReference type="InterPro" id="IPR002145">
    <property type="entry name" value="CopG"/>
</dbReference>
<dbReference type="AlphaFoldDB" id="X1E0T1"/>
<gene>
    <name evidence="2" type="ORF">S01H4_58324</name>
</gene>
<sequence length="36" mass="4375">MIRPFVKISLKQYKELDRLRKEKKESLSKLIREALS</sequence>
<dbReference type="EMBL" id="BART01034056">
    <property type="protein sequence ID" value="GAH14005.1"/>
    <property type="molecule type" value="Genomic_DNA"/>
</dbReference>
<dbReference type="Pfam" id="PF01402">
    <property type="entry name" value="RHH_1"/>
    <property type="match status" value="1"/>
</dbReference>
<proteinExistence type="predicted"/>
<evidence type="ECO:0000313" key="2">
    <source>
        <dbReference type="EMBL" id="GAH14005.1"/>
    </source>
</evidence>
<evidence type="ECO:0000259" key="1">
    <source>
        <dbReference type="Pfam" id="PF01402"/>
    </source>
</evidence>
<organism evidence="2">
    <name type="scientific">marine sediment metagenome</name>
    <dbReference type="NCBI Taxonomy" id="412755"/>
    <lineage>
        <taxon>unclassified sequences</taxon>
        <taxon>metagenomes</taxon>
        <taxon>ecological metagenomes</taxon>
    </lineage>
</organism>
<feature type="domain" description="Ribbon-helix-helix protein CopG" evidence="1">
    <location>
        <begin position="6"/>
        <end position="35"/>
    </location>
</feature>